<name>A0A0N5AQ09_9BILA</name>
<dbReference type="SMART" id="SM00034">
    <property type="entry name" value="CLECT"/>
    <property type="match status" value="2"/>
</dbReference>
<sequence length="368" mass="42834">MLQCVSQKLLEQCQERLLNAVNEVVGCCYFGNALEADITYGSEEYEDQAIKNDGINSYESASKYCKNVGGELTSVHSFEENEFLKEAGTANYYWLGAKSIQEPEQYVWRWRNAYPMLYSNFIHNTFTKTSLCVSINANGSWIPDNCIRKLPVICKSNLLKHFSGNETWLNLERRYEAPKRWIWADNSKFNYAEWNRMKGSGDCLALRTYLHWETKNCSMKLPFICKYTVNKFCKAGWLEYDNYCFLFVRISRPAERQIAENICNIKGGYLASIRNEKEEAFITARLAHLKAGLSYFENIWIGLQCFNKWIWNDDTNYGYQNWASRNGVSSNCSINHPLYAFLNLTDGTWSTTNDPVQQMPYICKYRSI</sequence>
<dbReference type="InterPro" id="IPR001304">
    <property type="entry name" value="C-type_lectin-like"/>
</dbReference>
<dbReference type="PANTHER" id="PTHR22803">
    <property type="entry name" value="MANNOSE, PHOSPHOLIPASE, LECTIN RECEPTOR RELATED"/>
    <property type="match status" value="1"/>
</dbReference>
<reference evidence="3" key="1">
    <citation type="submission" date="2016-04" db="UniProtKB">
        <authorList>
            <consortium name="WormBaseParasite"/>
        </authorList>
    </citation>
    <scope>IDENTIFICATION</scope>
</reference>
<evidence type="ECO:0000313" key="3">
    <source>
        <dbReference type="WBParaSite" id="SMUV_0000675301-mRNA-1"/>
    </source>
</evidence>
<dbReference type="AlphaFoldDB" id="A0A0N5AQ09"/>
<dbReference type="InterPro" id="IPR016187">
    <property type="entry name" value="CTDL_fold"/>
</dbReference>
<feature type="domain" description="C-type lectin" evidence="1">
    <location>
        <begin position="157"/>
        <end position="226"/>
    </location>
</feature>
<keyword evidence="2" id="KW-1185">Reference proteome</keyword>
<dbReference type="STRING" id="451379.A0A0N5AQ09"/>
<evidence type="ECO:0000313" key="2">
    <source>
        <dbReference type="Proteomes" id="UP000046393"/>
    </source>
</evidence>
<dbReference type="Proteomes" id="UP000046393">
    <property type="component" value="Unplaced"/>
</dbReference>
<accession>A0A0N5AQ09</accession>
<protein>
    <submittedName>
        <fullName evidence="3">C-type lectin domain-containing protein</fullName>
    </submittedName>
</protein>
<dbReference type="InterPro" id="IPR016186">
    <property type="entry name" value="C-type_lectin-like/link_sf"/>
</dbReference>
<dbReference type="Gene3D" id="3.10.100.10">
    <property type="entry name" value="Mannose-Binding Protein A, subunit A"/>
    <property type="match status" value="3"/>
</dbReference>
<organism evidence="2 3">
    <name type="scientific">Syphacia muris</name>
    <dbReference type="NCBI Taxonomy" id="451379"/>
    <lineage>
        <taxon>Eukaryota</taxon>
        <taxon>Metazoa</taxon>
        <taxon>Ecdysozoa</taxon>
        <taxon>Nematoda</taxon>
        <taxon>Chromadorea</taxon>
        <taxon>Rhabditida</taxon>
        <taxon>Spirurina</taxon>
        <taxon>Oxyuridomorpha</taxon>
        <taxon>Oxyuroidea</taxon>
        <taxon>Oxyuridae</taxon>
        <taxon>Syphacia</taxon>
    </lineage>
</organism>
<dbReference type="CDD" id="cd00037">
    <property type="entry name" value="CLECT"/>
    <property type="match status" value="1"/>
</dbReference>
<dbReference type="PROSITE" id="PS50041">
    <property type="entry name" value="C_TYPE_LECTIN_2"/>
    <property type="match status" value="3"/>
</dbReference>
<evidence type="ECO:0000259" key="1">
    <source>
        <dbReference type="PROSITE" id="PS50041"/>
    </source>
</evidence>
<dbReference type="Pfam" id="PF00059">
    <property type="entry name" value="Lectin_C"/>
    <property type="match status" value="3"/>
</dbReference>
<feature type="domain" description="C-type lectin" evidence="1">
    <location>
        <begin position="57"/>
        <end position="155"/>
    </location>
</feature>
<feature type="domain" description="C-type lectin" evidence="1">
    <location>
        <begin position="240"/>
        <end position="350"/>
    </location>
</feature>
<dbReference type="WBParaSite" id="SMUV_0000675301-mRNA-1">
    <property type="protein sequence ID" value="SMUV_0000675301-mRNA-1"/>
    <property type="gene ID" value="SMUV_0000675301"/>
</dbReference>
<dbReference type="InterPro" id="IPR050111">
    <property type="entry name" value="C-type_lectin/snaclec_domain"/>
</dbReference>
<dbReference type="SUPFAM" id="SSF56436">
    <property type="entry name" value="C-type lectin-like"/>
    <property type="match status" value="3"/>
</dbReference>
<proteinExistence type="predicted"/>